<dbReference type="InterPro" id="IPR018680">
    <property type="entry name" value="DUF2164"/>
</dbReference>
<dbReference type="Proteomes" id="UP000558113">
    <property type="component" value="Unassembled WGS sequence"/>
</dbReference>
<organism evidence="1 2">
    <name type="scientific">Paenibacillus sacheonensis</name>
    <dbReference type="NCBI Taxonomy" id="742054"/>
    <lineage>
        <taxon>Bacteria</taxon>
        <taxon>Bacillati</taxon>
        <taxon>Bacillota</taxon>
        <taxon>Bacilli</taxon>
        <taxon>Bacillales</taxon>
        <taxon>Paenibacillaceae</taxon>
        <taxon>Paenibacillus</taxon>
    </lineage>
</organism>
<keyword evidence="2" id="KW-1185">Reference proteome</keyword>
<name>A0A7X4YMY3_9BACL</name>
<dbReference type="Pfam" id="PF09932">
    <property type="entry name" value="DUF2164"/>
    <property type="match status" value="1"/>
</dbReference>
<dbReference type="RefSeq" id="WP_161696936.1">
    <property type="nucleotide sequence ID" value="NZ_JAAAMU010000004.1"/>
</dbReference>
<dbReference type="AlphaFoldDB" id="A0A7X4YMY3"/>
<evidence type="ECO:0000313" key="1">
    <source>
        <dbReference type="EMBL" id="NBC69280.1"/>
    </source>
</evidence>
<gene>
    <name evidence="1" type="ORF">GT003_09780</name>
</gene>
<protein>
    <submittedName>
        <fullName evidence="1">DUF2164 family protein</fullName>
    </submittedName>
</protein>
<evidence type="ECO:0000313" key="2">
    <source>
        <dbReference type="Proteomes" id="UP000558113"/>
    </source>
</evidence>
<comment type="caution">
    <text evidence="1">The sequence shown here is derived from an EMBL/GenBank/DDBJ whole genome shotgun (WGS) entry which is preliminary data.</text>
</comment>
<dbReference type="EMBL" id="JAAAMU010000004">
    <property type="protein sequence ID" value="NBC69280.1"/>
    <property type="molecule type" value="Genomic_DNA"/>
</dbReference>
<proteinExistence type="predicted"/>
<dbReference type="OrthoDB" id="573733at2"/>
<accession>A0A7X4YMY3</accession>
<reference evidence="1 2" key="1">
    <citation type="submission" date="2020-01" db="EMBL/GenBank/DDBJ databases">
        <title>Paenibacillus soybeanensis sp. nov. isolated from the nodules of soybean (Glycine max(L.) Merr).</title>
        <authorList>
            <person name="Wang H."/>
        </authorList>
    </citation>
    <scope>NUCLEOTIDE SEQUENCE [LARGE SCALE GENOMIC DNA]</scope>
    <source>
        <strain evidence="1 2">DSM 23054</strain>
    </source>
</reference>
<sequence length="84" mass="9636">MLNLKLPREEKENLIQSVQAYFEEERSESIGSIGAEALIDFMLKELGPYAYNQALADARKAIQDRAAQLEDDLYGLEKPIRHLR</sequence>